<feature type="transmembrane region" description="Helical" evidence="5">
    <location>
        <begin position="184"/>
        <end position="201"/>
    </location>
</feature>
<evidence type="ECO:0000256" key="4">
    <source>
        <dbReference type="ARBA" id="ARBA00023136"/>
    </source>
</evidence>
<gene>
    <name evidence="6" type="ORF">AB6M95_11410</name>
</gene>
<keyword evidence="2 5" id="KW-0812">Transmembrane</keyword>
<feature type="transmembrane region" description="Helical" evidence="5">
    <location>
        <begin position="100"/>
        <end position="125"/>
    </location>
</feature>
<dbReference type="EMBL" id="JBGLYH010000030">
    <property type="protein sequence ID" value="MEZ7197360.1"/>
    <property type="molecule type" value="Genomic_DNA"/>
</dbReference>
<reference evidence="6 7" key="1">
    <citation type="submission" date="2024-08" db="EMBL/GenBank/DDBJ databases">
        <title>Sulfate-reducing bacteria isolated from formation water of the oil field in Kazakhstan and description of Pseudodesulfovibrio sp.</title>
        <authorList>
            <person name="Bidzhieva S.K."/>
            <person name="Tourova T.P."/>
            <person name="Grouzdev D.S."/>
            <person name="Beletsky A.V."/>
            <person name="Sokolova D.S."/>
            <person name="Samigullina S.R."/>
            <person name="Poltaraus A.B."/>
            <person name="Avtukh A.N."/>
            <person name="Tereshina V.M."/>
            <person name="Zhaparov N.S."/>
            <person name="Mardanov A.V."/>
            <person name="Nazina T.N."/>
        </authorList>
    </citation>
    <scope>NUCLEOTIDE SEQUENCE [LARGE SCALE GENOMIC DNA]</scope>
    <source>
        <strain evidence="6 7">9FUS</strain>
    </source>
</reference>
<evidence type="ECO:0000256" key="1">
    <source>
        <dbReference type="ARBA" id="ARBA00004141"/>
    </source>
</evidence>
<feature type="transmembrane region" description="Helical" evidence="5">
    <location>
        <begin position="39"/>
        <end position="57"/>
    </location>
</feature>
<evidence type="ECO:0000313" key="6">
    <source>
        <dbReference type="EMBL" id="MEZ7197360.1"/>
    </source>
</evidence>
<dbReference type="PANTHER" id="PTHR30249">
    <property type="entry name" value="PUTATIVE SEROTONIN TRANSPORTER"/>
    <property type="match status" value="1"/>
</dbReference>
<name>A0ABV4K376_9BACT</name>
<feature type="transmembrane region" description="Helical" evidence="5">
    <location>
        <begin position="12"/>
        <end position="32"/>
    </location>
</feature>
<dbReference type="RefSeq" id="WP_371386876.1">
    <property type="nucleotide sequence ID" value="NZ_JBGLYH010000030.1"/>
</dbReference>
<comment type="caution">
    <text evidence="6">The sequence shown here is derived from an EMBL/GenBank/DDBJ whole genome shotgun (WGS) entry which is preliminary data.</text>
</comment>
<evidence type="ECO:0000256" key="5">
    <source>
        <dbReference type="SAM" id="Phobius"/>
    </source>
</evidence>
<organism evidence="6 7">
    <name type="scientific">Pseudodesulfovibrio karagichevae</name>
    <dbReference type="NCBI Taxonomy" id="3239305"/>
    <lineage>
        <taxon>Bacteria</taxon>
        <taxon>Pseudomonadati</taxon>
        <taxon>Thermodesulfobacteriota</taxon>
        <taxon>Desulfovibrionia</taxon>
        <taxon>Desulfovibrionales</taxon>
        <taxon>Desulfovibrionaceae</taxon>
    </lineage>
</organism>
<protein>
    <submittedName>
        <fullName evidence="6">LrgB family protein</fullName>
    </submittedName>
</protein>
<dbReference type="PANTHER" id="PTHR30249:SF16">
    <property type="entry name" value="INNER MEMBRANE PROTEIN"/>
    <property type="match status" value="1"/>
</dbReference>
<keyword evidence="4 5" id="KW-0472">Membrane</keyword>
<dbReference type="Proteomes" id="UP001568698">
    <property type="component" value="Unassembled WGS sequence"/>
</dbReference>
<evidence type="ECO:0000313" key="7">
    <source>
        <dbReference type="Proteomes" id="UP001568698"/>
    </source>
</evidence>
<proteinExistence type="predicted"/>
<sequence length="236" mass="25407">MTAATEFWNHPLVQAVVWSLLTIALYLVARYAYRRWHRWWQMPLALAPALLIVLVWLMGESYSRYHDSAGWLLTMLGPVTVAFAVPIYEQRRLIRRYWAILSIGMLAGSATAFATSWAFASVLGIDGALRLSLLPRSISTPFAMDVSRDIGGTADLTAVFVIVTGVLGSIVGGFLADRLPLRSALARGAMLGVAAHGAGTAKANELGAEEGSVAGLLMVLVGTLDVLGASVFTLFR</sequence>
<evidence type="ECO:0000256" key="3">
    <source>
        <dbReference type="ARBA" id="ARBA00022989"/>
    </source>
</evidence>
<accession>A0ABV4K376</accession>
<feature type="transmembrane region" description="Helical" evidence="5">
    <location>
        <begin position="213"/>
        <end position="235"/>
    </location>
</feature>
<keyword evidence="7" id="KW-1185">Reference proteome</keyword>
<feature type="transmembrane region" description="Helical" evidence="5">
    <location>
        <begin position="156"/>
        <end position="177"/>
    </location>
</feature>
<keyword evidence="3 5" id="KW-1133">Transmembrane helix</keyword>
<dbReference type="InterPro" id="IPR007300">
    <property type="entry name" value="CidB/LrgB"/>
</dbReference>
<evidence type="ECO:0000256" key="2">
    <source>
        <dbReference type="ARBA" id="ARBA00022692"/>
    </source>
</evidence>
<dbReference type="Pfam" id="PF04172">
    <property type="entry name" value="LrgB"/>
    <property type="match status" value="1"/>
</dbReference>
<comment type="subcellular location">
    <subcellularLocation>
        <location evidence="1">Membrane</location>
        <topology evidence="1">Multi-pass membrane protein</topology>
    </subcellularLocation>
</comment>
<feature type="transmembrane region" description="Helical" evidence="5">
    <location>
        <begin position="69"/>
        <end position="88"/>
    </location>
</feature>